<dbReference type="OrthoDB" id="2419586at2759"/>
<dbReference type="Proteomes" id="UP000266861">
    <property type="component" value="Unassembled WGS sequence"/>
</dbReference>
<evidence type="ECO:0000313" key="2">
    <source>
        <dbReference type="EMBL" id="RHZ89981.1"/>
    </source>
</evidence>
<feature type="region of interest" description="Disordered" evidence="1">
    <location>
        <begin position="1"/>
        <end position="27"/>
    </location>
</feature>
<keyword evidence="3" id="KW-1185">Reference proteome</keyword>
<sequence length="439" mass="50892">MSQKKQSRKLSHHSRYNKKRKLEKKQNSTLPADDIEPVLITTNNIFFDPNQWATRGLSTSDKIYYIEEKWKSVFLSSLDCVASNVNKISKKIYTRELLIEILIREAKILGIEEPVTRRNTRRYLRSKWMKLKHAIDSQNNISQNISTAEYISRMEKTKLIISARNDCHLLKGCYIKKSTCITDINATEGINNYYFHTLKNPSHRSKEFWKNFIEHFGVYTRNNLLPFTSSNTASMHNCEHQECVNNLLSSLNPLSICINKFVQEHYKGLYKKLLKLGGSFVPKLFEIFPMIAINYNTISNFHWDEHDELNSLCFLVALGDFVGGELCFPQLQIVVLLQAGQIVAFSSCLLLHGNFPITRVYDDFKKGIERDRKGKITSKLIAKQDLNNSCELNKFTKLTKPKIEQTQIPPVSSDLRRKQINLIRTRFGLRAEDPLPNSY</sequence>
<dbReference type="Gene3D" id="3.60.130.30">
    <property type="match status" value="1"/>
</dbReference>
<evidence type="ECO:0000256" key="1">
    <source>
        <dbReference type="SAM" id="MobiDB-lite"/>
    </source>
</evidence>
<name>A0A397JPY0_9GLOM</name>
<reference evidence="2 3" key="1">
    <citation type="submission" date="2018-08" db="EMBL/GenBank/DDBJ databases">
        <title>Genome and evolution of the arbuscular mycorrhizal fungus Diversispora epigaea (formerly Glomus versiforme) and its bacterial endosymbionts.</title>
        <authorList>
            <person name="Sun X."/>
            <person name="Fei Z."/>
            <person name="Harrison M."/>
        </authorList>
    </citation>
    <scope>NUCLEOTIDE SEQUENCE [LARGE SCALE GENOMIC DNA]</scope>
    <source>
        <strain evidence="2 3">IT104</strain>
    </source>
</reference>
<dbReference type="EMBL" id="PQFF01000007">
    <property type="protein sequence ID" value="RHZ89981.1"/>
    <property type="molecule type" value="Genomic_DNA"/>
</dbReference>
<evidence type="ECO:0000313" key="3">
    <source>
        <dbReference type="Proteomes" id="UP000266861"/>
    </source>
</evidence>
<feature type="compositionally biased region" description="Basic residues" evidence="1">
    <location>
        <begin position="1"/>
        <end position="23"/>
    </location>
</feature>
<organism evidence="2 3">
    <name type="scientific">Diversispora epigaea</name>
    <dbReference type="NCBI Taxonomy" id="1348612"/>
    <lineage>
        <taxon>Eukaryota</taxon>
        <taxon>Fungi</taxon>
        <taxon>Fungi incertae sedis</taxon>
        <taxon>Mucoromycota</taxon>
        <taxon>Glomeromycotina</taxon>
        <taxon>Glomeromycetes</taxon>
        <taxon>Diversisporales</taxon>
        <taxon>Diversisporaceae</taxon>
        <taxon>Diversispora</taxon>
    </lineage>
</organism>
<protein>
    <submittedName>
        <fullName evidence="2">Uncharacterized protein</fullName>
    </submittedName>
</protein>
<dbReference type="STRING" id="1348612.A0A397JPY0"/>
<dbReference type="AlphaFoldDB" id="A0A397JPY0"/>
<comment type="caution">
    <text evidence="2">The sequence shown here is derived from an EMBL/GenBank/DDBJ whole genome shotgun (WGS) entry which is preliminary data.</text>
</comment>
<accession>A0A397JPY0</accession>
<gene>
    <name evidence="2" type="ORF">Glove_9g86</name>
</gene>
<proteinExistence type="predicted"/>